<gene>
    <name evidence="1" type="ORF">OBBRIDRAFT_440214</name>
</gene>
<evidence type="ECO:0000313" key="1">
    <source>
        <dbReference type="EMBL" id="OCH95848.1"/>
    </source>
</evidence>
<dbReference type="Proteomes" id="UP000250043">
    <property type="component" value="Unassembled WGS sequence"/>
</dbReference>
<organism evidence="1 2">
    <name type="scientific">Obba rivulosa</name>
    <dbReference type="NCBI Taxonomy" id="1052685"/>
    <lineage>
        <taxon>Eukaryota</taxon>
        <taxon>Fungi</taxon>
        <taxon>Dikarya</taxon>
        <taxon>Basidiomycota</taxon>
        <taxon>Agaricomycotina</taxon>
        <taxon>Agaricomycetes</taxon>
        <taxon>Polyporales</taxon>
        <taxon>Gelatoporiaceae</taxon>
        <taxon>Obba</taxon>
    </lineage>
</organism>
<proteinExistence type="predicted"/>
<dbReference type="EMBL" id="KV722333">
    <property type="protein sequence ID" value="OCH95848.1"/>
    <property type="molecule type" value="Genomic_DNA"/>
</dbReference>
<sequence>MIYECERERPEQRYIVELLQLAWKFVPQKSLMSLRLLTRSHRNAIERGSAYLWTNTRCVCHRSRDVTEFLSALLFITFCAKVIPYFSATTRSGSWSNHVSSAFYHVHTAQPIETDRIFEKRNSVRYLLMDAVIQASSKPLETSPVMQLPMSCKHMSPAL</sequence>
<keyword evidence="2" id="KW-1185">Reference proteome</keyword>
<evidence type="ECO:0000313" key="2">
    <source>
        <dbReference type="Proteomes" id="UP000250043"/>
    </source>
</evidence>
<name>A0A8E2DU32_9APHY</name>
<dbReference type="AlphaFoldDB" id="A0A8E2DU32"/>
<accession>A0A8E2DU32</accession>
<reference evidence="1 2" key="1">
    <citation type="submission" date="2016-07" db="EMBL/GenBank/DDBJ databases">
        <title>Draft genome of the white-rot fungus Obba rivulosa 3A-2.</title>
        <authorList>
            <consortium name="DOE Joint Genome Institute"/>
            <person name="Miettinen O."/>
            <person name="Riley R."/>
            <person name="Acob R."/>
            <person name="Barry K."/>
            <person name="Cullen D."/>
            <person name="De Vries R."/>
            <person name="Hainaut M."/>
            <person name="Hatakka A."/>
            <person name="Henrissat B."/>
            <person name="Hilden K."/>
            <person name="Kuo R."/>
            <person name="Labutti K."/>
            <person name="Lipzen A."/>
            <person name="Makela M.R."/>
            <person name="Sandor L."/>
            <person name="Spatafora J.W."/>
            <person name="Grigoriev I.V."/>
            <person name="Hibbett D.S."/>
        </authorList>
    </citation>
    <scope>NUCLEOTIDE SEQUENCE [LARGE SCALE GENOMIC DNA]</scope>
    <source>
        <strain evidence="1 2">3A-2</strain>
    </source>
</reference>
<protein>
    <submittedName>
        <fullName evidence="1">Uncharacterized protein</fullName>
    </submittedName>
</protein>